<reference evidence="4" key="1">
    <citation type="journal article" date="2019" name="Int. J. Syst. Evol. Microbiol.">
        <title>The Global Catalogue of Microorganisms (GCM) 10K type strain sequencing project: providing services to taxonomists for standard genome sequencing and annotation.</title>
        <authorList>
            <consortium name="The Broad Institute Genomics Platform"/>
            <consortium name="The Broad Institute Genome Sequencing Center for Infectious Disease"/>
            <person name="Wu L."/>
            <person name="Ma J."/>
        </authorList>
    </citation>
    <scope>NUCLEOTIDE SEQUENCE [LARGE SCALE GENOMIC DNA]</scope>
    <source>
        <strain evidence="4">CGMCC 4.7289</strain>
    </source>
</reference>
<evidence type="ECO:0000259" key="2">
    <source>
        <dbReference type="PROSITE" id="PS50937"/>
    </source>
</evidence>
<dbReference type="SUPFAM" id="SSF46955">
    <property type="entry name" value="Putative DNA-binding domain"/>
    <property type="match status" value="1"/>
</dbReference>
<dbReference type="PANTHER" id="PTHR30204:SF97">
    <property type="entry name" value="MERR FAMILY REGULATORY PROTEIN"/>
    <property type="match status" value="1"/>
</dbReference>
<gene>
    <name evidence="3" type="ORF">ACFOZ4_28320</name>
</gene>
<proteinExistence type="predicted"/>
<dbReference type="RefSeq" id="WP_253761317.1">
    <property type="nucleotide sequence ID" value="NZ_JAMZDZ010000001.1"/>
</dbReference>
<dbReference type="SMART" id="SM00422">
    <property type="entry name" value="HTH_MERR"/>
    <property type="match status" value="1"/>
</dbReference>
<dbReference type="PROSITE" id="PS50937">
    <property type="entry name" value="HTH_MERR_2"/>
    <property type="match status" value="1"/>
</dbReference>
<sequence>MHRDTRRAALTISEFGRRTGLSHKALRLYDLSGLLPPAEVDPANGYRLYAPEQLDRAKLISLLRRLDMPLATVAEVLDGVAEGARDGLERRVLRWWNSQEDQHRVRRELVEYLRSEWLSTDPQRPEYWVATRSVPETKVAAIRREVDQAALVDTMCAAAAEIRGHLTASGTETEQLGFGREEWWIYHGTVSPDSEAPVEVCIPFTGPAEPTANITIRVEPAQIQAYATVTKRECLYPRILHAYDAVTRFVRDTELSPFGPPREVYFTCLDSVGDDDPFAYVAQPIERIRP</sequence>
<dbReference type="Gene3D" id="3.20.80.10">
    <property type="entry name" value="Regulatory factor, effector binding domain"/>
    <property type="match status" value="1"/>
</dbReference>
<dbReference type="InterPro" id="IPR011256">
    <property type="entry name" value="Reg_factor_effector_dom_sf"/>
</dbReference>
<protein>
    <submittedName>
        <fullName evidence="3">MerR family transcriptional regulator</fullName>
    </submittedName>
</protein>
<dbReference type="Gene3D" id="1.10.1660.10">
    <property type="match status" value="1"/>
</dbReference>
<dbReference type="PANTHER" id="PTHR30204">
    <property type="entry name" value="REDOX-CYCLING DRUG-SENSING TRANSCRIPTIONAL ACTIVATOR SOXR"/>
    <property type="match status" value="1"/>
</dbReference>
<dbReference type="Pfam" id="PF13411">
    <property type="entry name" value="MerR_1"/>
    <property type="match status" value="1"/>
</dbReference>
<comment type="caution">
    <text evidence="3">The sequence shown here is derived from an EMBL/GenBank/DDBJ whole genome shotgun (WGS) entry which is preliminary data.</text>
</comment>
<dbReference type="InterPro" id="IPR009061">
    <property type="entry name" value="DNA-bd_dom_put_sf"/>
</dbReference>
<name>A0ABV8LXK3_9ACTN</name>
<keyword evidence="4" id="KW-1185">Reference proteome</keyword>
<dbReference type="InterPro" id="IPR000551">
    <property type="entry name" value="MerR-type_HTH_dom"/>
</dbReference>
<evidence type="ECO:0000256" key="1">
    <source>
        <dbReference type="ARBA" id="ARBA00023125"/>
    </source>
</evidence>
<evidence type="ECO:0000313" key="3">
    <source>
        <dbReference type="EMBL" id="MFC4134534.1"/>
    </source>
</evidence>
<dbReference type="Proteomes" id="UP001595816">
    <property type="component" value="Unassembled WGS sequence"/>
</dbReference>
<evidence type="ECO:0000313" key="4">
    <source>
        <dbReference type="Proteomes" id="UP001595816"/>
    </source>
</evidence>
<feature type="domain" description="HTH merR-type" evidence="2">
    <location>
        <begin position="9"/>
        <end position="79"/>
    </location>
</feature>
<dbReference type="EMBL" id="JBHSAY010000015">
    <property type="protein sequence ID" value="MFC4134534.1"/>
    <property type="molecule type" value="Genomic_DNA"/>
</dbReference>
<keyword evidence="1" id="KW-0238">DNA-binding</keyword>
<organism evidence="3 4">
    <name type="scientific">Hamadaea flava</name>
    <dbReference type="NCBI Taxonomy" id="1742688"/>
    <lineage>
        <taxon>Bacteria</taxon>
        <taxon>Bacillati</taxon>
        <taxon>Actinomycetota</taxon>
        <taxon>Actinomycetes</taxon>
        <taxon>Micromonosporales</taxon>
        <taxon>Micromonosporaceae</taxon>
        <taxon>Hamadaea</taxon>
    </lineage>
</organism>
<dbReference type="InterPro" id="IPR047057">
    <property type="entry name" value="MerR_fam"/>
</dbReference>
<accession>A0ABV8LXK3</accession>